<keyword evidence="1" id="KW-0812">Transmembrane</keyword>
<gene>
    <name evidence="2" type="ORF">FB458_1756</name>
</gene>
<evidence type="ECO:0000313" key="2">
    <source>
        <dbReference type="EMBL" id="TQJ08665.1"/>
    </source>
</evidence>
<keyword evidence="3" id="KW-1185">Reference proteome</keyword>
<sequence>MTETRYAPTPSTTAAPSLALGVPAALLSLGVAAIHVVDQGGVPGSKDPSYVGIGYWVLEVVAVVLAVALFTRRARASVLTWVVAAGVGLGPLLGYCLSRGPGLPGYTDDMGNWTEPLGIISLVVEGLLILVALAGARAARPTAAV</sequence>
<dbReference type="Proteomes" id="UP000317893">
    <property type="component" value="Unassembled WGS sequence"/>
</dbReference>
<name>A0A542E005_9MICO</name>
<keyword evidence="1" id="KW-0472">Membrane</keyword>
<proteinExistence type="predicted"/>
<feature type="transmembrane region" description="Helical" evidence="1">
    <location>
        <begin position="78"/>
        <end position="97"/>
    </location>
</feature>
<dbReference type="RefSeq" id="WP_211355977.1">
    <property type="nucleotide sequence ID" value="NZ_BAAAPR010000004.1"/>
</dbReference>
<comment type="caution">
    <text evidence="2">The sequence shown here is derived from an EMBL/GenBank/DDBJ whole genome shotgun (WGS) entry which is preliminary data.</text>
</comment>
<evidence type="ECO:0000256" key="1">
    <source>
        <dbReference type="SAM" id="Phobius"/>
    </source>
</evidence>
<feature type="transmembrane region" description="Helical" evidence="1">
    <location>
        <begin position="49"/>
        <end position="71"/>
    </location>
</feature>
<dbReference type="AlphaFoldDB" id="A0A542E005"/>
<dbReference type="EMBL" id="VFMN01000001">
    <property type="protein sequence ID" value="TQJ08665.1"/>
    <property type="molecule type" value="Genomic_DNA"/>
</dbReference>
<organism evidence="2 3">
    <name type="scientific">Lapillicoccus jejuensis</name>
    <dbReference type="NCBI Taxonomy" id="402171"/>
    <lineage>
        <taxon>Bacteria</taxon>
        <taxon>Bacillati</taxon>
        <taxon>Actinomycetota</taxon>
        <taxon>Actinomycetes</taxon>
        <taxon>Micrococcales</taxon>
        <taxon>Intrasporangiaceae</taxon>
        <taxon>Lapillicoccus</taxon>
    </lineage>
</organism>
<feature type="transmembrane region" description="Helical" evidence="1">
    <location>
        <begin position="117"/>
        <end position="136"/>
    </location>
</feature>
<keyword evidence="1" id="KW-1133">Transmembrane helix</keyword>
<evidence type="ECO:0000313" key="3">
    <source>
        <dbReference type="Proteomes" id="UP000317893"/>
    </source>
</evidence>
<evidence type="ECO:0008006" key="4">
    <source>
        <dbReference type="Google" id="ProtNLM"/>
    </source>
</evidence>
<accession>A0A542E005</accession>
<reference evidence="2 3" key="1">
    <citation type="submission" date="2019-06" db="EMBL/GenBank/DDBJ databases">
        <title>Sequencing the genomes of 1000 actinobacteria strains.</title>
        <authorList>
            <person name="Klenk H.-P."/>
        </authorList>
    </citation>
    <scope>NUCLEOTIDE SEQUENCE [LARGE SCALE GENOMIC DNA]</scope>
    <source>
        <strain evidence="2 3">DSM 18607</strain>
    </source>
</reference>
<protein>
    <recommendedName>
        <fullName evidence="4">DUF4345 domain-containing protein</fullName>
    </recommendedName>
</protein>